<gene>
    <name evidence="1" type="ORF">C1SCF055_LOCUS40505</name>
</gene>
<dbReference type="EMBL" id="CAMXCT010006544">
    <property type="protein sequence ID" value="CAI4015690.1"/>
    <property type="molecule type" value="Genomic_DNA"/>
</dbReference>
<protein>
    <submittedName>
        <fullName evidence="3">Glutathione synthase</fullName>
    </submittedName>
</protein>
<evidence type="ECO:0000313" key="1">
    <source>
        <dbReference type="EMBL" id="CAI4015690.1"/>
    </source>
</evidence>
<dbReference type="Proteomes" id="UP001152797">
    <property type="component" value="Unassembled WGS sequence"/>
</dbReference>
<name>A0A9P1DU26_9DINO</name>
<dbReference type="EMBL" id="CAMXCT030006544">
    <property type="protein sequence ID" value="CAL4803002.1"/>
    <property type="molecule type" value="Genomic_DNA"/>
</dbReference>
<reference evidence="2" key="2">
    <citation type="submission" date="2024-04" db="EMBL/GenBank/DDBJ databases">
        <authorList>
            <person name="Chen Y."/>
            <person name="Shah S."/>
            <person name="Dougan E. K."/>
            <person name="Thang M."/>
            <person name="Chan C."/>
        </authorList>
    </citation>
    <scope>NUCLEOTIDE SEQUENCE [LARGE SCALE GENOMIC DNA]</scope>
</reference>
<comment type="caution">
    <text evidence="1">The sequence shown here is derived from an EMBL/GenBank/DDBJ whole genome shotgun (WGS) entry which is preliminary data.</text>
</comment>
<dbReference type="EMBL" id="CAMXCT020006544">
    <property type="protein sequence ID" value="CAL1169065.1"/>
    <property type="molecule type" value="Genomic_DNA"/>
</dbReference>
<evidence type="ECO:0000313" key="2">
    <source>
        <dbReference type="EMBL" id="CAL1169065.1"/>
    </source>
</evidence>
<accession>A0A9P1DU26</accession>
<dbReference type="AlphaFoldDB" id="A0A9P1DU26"/>
<reference evidence="1" key="1">
    <citation type="submission" date="2022-10" db="EMBL/GenBank/DDBJ databases">
        <authorList>
            <person name="Chen Y."/>
            <person name="Dougan E. K."/>
            <person name="Chan C."/>
            <person name="Rhodes N."/>
            <person name="Thang M."/>
        </authorList>
    </citation>
    <scope>NUCLEOTIDE SEQUENCE</scope>
</reference>
<organism evidence="1">
    <name type="scientific">Cladocopium goreaui</name>
    <dbReference type="NCBI Taxonomy" id="2562237"/>
    <lineage>
        <taxon>Eukaryota</taxon>
        <taxon>Sar</taxon>
        <taxon>Alveolata</taxon>
        <taxon>Dinophyceae</taxon>
        <taxon>Suessiales</taxon>
        <taxon>Symbiodiniaceae</taxon>
        <taxon>Cladocopium</taxon>
    </lineage>
</organism>
<proteinExistence type="predicted"/>
<sequence length="430" mass="48697">MADDVQVRSVWCSHVANFSGAPGTLVQLPYEEAVQHIEEDLLLAIYAAKCYKLQDACEPTPELLELCHQVSQPECRDDTWDAMMYHRIGQSWKTRRAELIWLDDKVAQVHRTAELLDCEPLHLPLLAHAADDPVGLEKMKQTLLECARENQPVVIKPRHGANSCFIFFWPSPEETKQEELFQSIEAALVGEDRSWEKECWQLSQVPRGAVLQPMYSIAVDRQTGPRSRAAPMELKVQVLFGRLVGATLNTHPQPLWVAWNGVIQMWDSQDLVARGQVRCKSLDRCYGRSLPPQLLVGLQEALASSWFFIRDASERLCQAAGLDELRVDWLLGDAKWGPRIGELTYMGAGSRVTPPLAMRLARAFAAGHLLRKGQMHLEEMSAAEPLWPLAAERGKKVAGTKDGARYTVFRHILLKLKKLLKYVEICWNEF</sequence>
<keyword evidence="4" id="KW-1185">Reference proteome</keyword>
<evidence type="ECO:0000313" key="3">
    <source>
        <dbReference type="EMBL" id="CAL4803002.1"/>
    </source>
</evidence>
<evidence type="ECO:0000313" key="4">
    <source>
        <dbReference type="Proteomes" id="UP001152797"/>
    </source>
</evidence>
<dbReference type="OrthoDB" id="434629at2759"/>